<accession>A0A1I4C859</accession>
<name>A0A1I4C859_9PSEU</name>
<evidence type="ECO:0008006" key="4">
    <source>
        <dbReference type="Google" id="ProtNLM"/>
    </source>
</evidence>
<proteinExistence type="predicted"/>
<reference evidence="2 3" key="1">
    <citation type="submission" date="2016-10" db="EMBL/GenBank/DDBJ databases">
        <authorList>
            <person name="de Groot N.N."/>
        </authorList>
    </citation>
    <scope>NUCLEOTIDE SEQUENCE [LARGE SCALE GENOMIC DNA]</scope>
    <source>
        <strain evidence="2 3">DSM 44468</strain>
    </source>
</reference>
<feature type="region of interest" description="Disordered" evidence="1">
    <location>
        <begin position="1"/>
        <end position="77"/>
    </location>
</feature>
<dbReference type="EMBL" id="FORP01000033">
    <property type="protein sequence ID" value="SFK77334.1"/>
    <property type="molecule type" value="Genomic_DNA"/>
</dbReference>
<evidence type="ECO:0000256" key="1">
    <source>
        <dbReference type="SAM" id="MobiDB-lite"/>
    </source>
</evidence>
<dbReference type="InterPro" id="IPR038332">
    <property type="entry name" value="PPE_sf"/>
</dbReference>
<dbReference type="Gene3D" id="1.20.1260.20">
    <property type="entry name" value="PPE superfamily"/>
    <property type="match status" value="1"/>
</dbReference>
<keyword evidence="3" id="KW-1185">Reference proteome</keyword>
<feature type="compositionally biased region" description="Polar residues" evidence="1">
    <location>
        <begin position="386"/>
        <end position="395"/>
    </location>
</feature>
<organism evidence="2 3">
    <name type="scientific">Amycolatopsis sacchari</name>
    <dbReference type="NCBI Taxonomy" id="115433"/>
    <lineage>
        <taxon>Bacteria</taxon>
        <taxon>Bacillati</taxon>
        <taxon>Actinomycetota</taxon>
        <taxon>Actinomycetes</taxon>
        <taxon>Pseudonocardiales</taxon>
        <taxon>Pseudonocardiaceae</taxon>
        <taxon>Amycolatopsis</taxon>
    </lineage>
</organism>
<dbReference type="OrthoDB" id="3553863at2"/>
<dbReference type="RefSeq" id="WP_091515828.1">
    <property type="nucleotide sequence ID" value="NZ_CBDRCA010000002.1"/>
</dbReference>
<dbReference type="Proteomes" id="UP000199025">
    <property type="component" value="Unassembled WGS sequence"/>
</dbReference>
<gene>
    <name evidence="2" type="ORF">SAMN05421835_13311</name>
</gene>
<evidence type="ECO:0000313" key="3">
    <source>
        <dbReference type="Proteomes" id="UP000199025"/>
    </source>
</evidence>
<evidence type="ECO:0000313" key="2">
    <source>
        <dbReference type="EMBL" id="SFK77334.1"/>
    </source>
</evidence>
<feature type="compositionally biased region" description="Polar residues" evidence="1">
    <location>
        <begin position="53"/>
        <end position="77"/>
    </location>
</feature>
<protein>
    <recommendedName>
        <fullName evidence="4">PPE family protein</fullName>
    </recommendedName>
</protein>
<feature type="compositionally biased region" description="Low complexity" evidence="1">
    <location>
        <begin position="366"/>
        <end position="384"/>
    </location>
</feature>
<sequence length="459" mass="44106">MSGFDDQRNSGAGAPSTVPLGDNGETAALVEQARNSGGGFDYGSDRAIASPPNWASQESEQLYQGATVNNDPATAESTGQLWKAHGDELHQAANDLYNAIAELGNAWVGQGAASAQGALVGIAGSSQQAGDAAHTMANRMAQQAAAAAEVKKMPAPKNFDPGRQTAAMLAGGPAAMVNDMKAQADEARAVHEQQVQYFNAYTQAMAEVDDSTPSFGPESLGLPPDGAIGATKASSVAGSTSIVGAYGGGALGPVAGLAGTGVDGGRGSAFGAHLGEIGGAAAGAGTAGPGAGAPGAPGAPAPGVVSGAGVAPAAHTTAVSTSSSDGGSAALGVGLGLAGAGLGAAAGKAVLGRGNKTAAKQESDETAAASTDQAQQQGHSAAGATPQGQLMSPNGTIGGSAGTPPPGMGGMGAAGAEGAEDEEHKRASYLVEADPDSAFGANVSTAPPVIGAWADEDEE</sequence>
<dbReference type="STRING" id="115433.SAMN05421835_13311"/>
<dbReference type="AlphaFoldDB" id="A0A1I4C859"/>
<feature type="region of interest" description="Disordered" evidence="1">
    <location>
        <begin position="356"/>
        <end position="429"/>
    </location>
</feature>